<protein>
    <submittedName>
        <fullName evidence="1">Uncharacterized protein</fullName>
    </submittedName>
</protein>
<comment type="caution">
    <text evidence="1">The sequence shown here is derived from an EMBL/GenBank/DDBJ whole genome shotgun (WGS) entry which is preliminary data.</text>
</comment>
<gene>
    <name evidence="1" type="ORF">F2Q69_00041527</name>
</gene>
<organism evidence="1 2">
    <name type="scientific">Brassica cretica</name>
    <name type="common">Mustard</name>
    <dbReference type="NCBI Taxonomy" id="69181"/>
    <lineage>
        <taxon>Eukaryota</taxon>
        <taxon>Viridiplantae</taxon>
        <taxon>Streptophyta</taxon>
        <taxon>Embryophyta</taxon>
        <taxon>Tracheophyta</taxon>
        <taxon>Spermatophyta</taxon>
        <taxon>Magnoliopsida</taxon>
        <taxon>eudicotyledons</taxon>
        <taxon>Gunneridae</taxon>
        <taxon>Pentapetalae</taxon>
        <taxon>rosids</taxon>
        <taxon>malvids</taxon>
        <taxon>Brassicales</taxon>
        <taxon>Brassicaceae</taxon>
        <taxon>Brassiceae</taxon>
        <taxon>Brassica</taxon>
    </lineage>
</organism>
<proteinExistence type="predicted"/>
<dbReference type="AlphaFoldDB" id="A0A8S9NN39"/>
<evidence type="ECO:0000313" key="2">
    <source>
        <dbReference type="Proteomes" id="UP000712600"/>
    </source>
</evidence>
<name>A0A8S9NN39_BRACR</name>
<dbReference type="Proteomes" id="UP000712600">
    <property type="component" value="Unassembled WGS sequence"/>
</dbReference>
<sequence length="66" mass="7410">MHFSLCRPRALQIIDKLLLLPHKCSSCEIPTNSGRQVGESQTTAACFPIEFVYVIAVTSDPRHLLR</sequence>
<reference evidence="1" key="1">
    <citation type="submission" date="2019-12" db="EMBL/GenBank/DDBJ databases">
        <title>Genome sequencing and annotation of Brassica cretica.</title>
        <authorList>
            <person name="Studholme D.J."/>
            <person name="Sarris P."/>
        </authorList>
    </citation>
    <scope>NUCLEOTIDE SEQUENCE</scope>
    <source>
        <strain evidence="1">PFS-109/04</strain>
        <tissue evidence="1">Leaf</tissue>
    </source>
</reference>
<evidence type="ECO:0000313" key="1">
    <source>
        <dbReference type="EMBL" id="KAF3503267.1"/>
    </source>
</evidence>
<accession>A0A8S9NN39</accession>
<dbReference type="EMBL" id="QGKX02001621">
    <property type="protein sequence ID" value="KAF3503267.1"/>
    <property type="molecule type" value="Genomic_DNA"/>
</dbReference>